<keyword evidence="3" id="KW-1185">Reference proteome</keyword>
<dbReference type="EMBL" id="JAAATY010000006">
    <property type="protein sequence ID" value="NRN65553.1"/>
    <property type="molecule type" value="Genomic_DNA"/>
</dbReference>
<evidence type="ECO:0000313" key="2">
    <source>
        <dbReference type="EMBL" id="NRN65553.1"/>
    </source>
</evidence>
<dbReference type="Pfam" id="PF07883">
    <property type="entry name" value="Cupin_2"/>
    <property type="match status" value="1"/>
</dbReference>
<evidence type="ECO:0000259" key="1">
    <source>
        <dbReference type="Pfam" id="PF07883"/>
    </source>
</evidence>
<dbReference type="InterPro" id="IPR014710">
    <property type="entry name" value="RmlC-like_jellyroll"/>
</dbReference>
<dbReference type="InterPro" id="IPR013096">
    <property type="entry name" value="Cupin_2"/>
</dbReference>
<dbReference type="GO" id="GO:0016853">
    <property type="term" value="F:isomerase activity"/>
    <property type="evidence" value="ECO:0007669"/>
    <property type="project" value="UniProtKB-KW"/>
</dbReference>
<dbReference type="Proteomes" id="UP000763557">
    <property type="component" value="Unassembled WGS sequence"/>
</dbReference>
<dbReference type="SUPFAM" id="SSF51182">
    <property type="entry name" value="RmlC-like cupins"/>
    <property type="match status" value="1"/>
</dbReference>
<dbReference type="Gene3D" id="2.60.120.10">
    <property type="entry name" value="Jelly Rolls"/>
    <property type="match status" value="1"/>
</dbReference>
<proteinExistence type="predicted"/>
<sequence>MVIPFPGGIGLSGLQVYDWPTHDGVCGGSPHVHLTCSECYVVIDGSGRVQTLSHQGFAEVPLKAGTVAWFTPGTIHRLVNDDDLRIVVVMQNNGLPEAGDAVFTFPTGTLADPEAYAKAASLADPDHAYASDEAAARRRRDLAIEGFLELRRRVESGDHEALDDFYRAAARLKRDRLADWEQRWRSGALAVAQRTGEHLDRLRAEDISHLKEADIRVLPPQSAQRLGMCGRLDVHAPGSGVSPHD</sequence>
<dbReference type="InterPro" id="IPR011051">
    <property type="entry name" value="RmlC_Cupin_sf"/>
</dbReference>
<keyword evidence="2" id="KW-0413">Isomerase</keyword>
<dbReference type="RefSeq" id="WP_312872647.1">
    <property type="nucleotide sequence ID" value="NZ_CBCSGW010000032.1"/>
</dbReference>
<reference evidence="2 3" key="1">
    <citation type="submission" date="2020-01" db="EMBL/GenBank/DDBJ databases">
        <title>Kibdelosporangium persica a novel Actinomycetes from a hot desert in Iran.</title>
        <authorList>
            <person name="Safaei N."/>
            <person name="Zaburannyi N."/>
            <person name="Mueller R."/>
            <person name="Wink J."/>
        </authorList>
    </citation>
    <scope>NUCLEOTIDE SEQUENCE [LARGE SCALE GENOMIC DNA]</scope>
    <source>
        <strain evidence="2 3">4NS15</strain>
    </source>
</reference>
<evidence type="ECO:0000313" key="3">
    <source>
        <dbReference type="Proteomes" id="UP000763557"/>
    </source>
</evidence>
<organism evidence="2 3">
    <name type="scientific">Kibdelosporangium persicum</name>
    <dbReference type="NCBI Taxonomy" id="2698649"/>
    <lineage>
        <taxon>Bacteria</taxon>
        <taxon>Bacillati</taxon>
        <taxon>Actinomycetota</taxon>
        <taxon>Actinomycetes</taxon>
        <taxon>Pseudonocardiales</taxon>
        <taxon>Pseudonocardiaceae</taxon>
        <taxon>Kibdelosporangium</taxon>
    </lineage>
</organism>
<gene>
    <name evidence="2" type="ORF">GC106_27640</name>
</gene>
<protein>
    <submittedName>
        <fullName evidence="2">Mannose-6-phosphate isomerase</fullName>
    </submittedName>
</protein>
<feature type="domain" description="Cupin type-2" evidence="1">
    <location>
        <begin position="28"/>
        <end position="89"/>
    </location>
</feature>
<dbReference type="CDD" id="cd02208">
    <property type="entry name" value="cupin_RmlC-like"/>
    <property type="match status" value="1"/>
</dbReference>
<name>A0ABX2F2W1_9PSEU</name>
<comment type="caution">
    <text evidence="2">The sequence shown here is derived from an EMBL/GenBank/DDBJ whole genome shotgun (WGS) entry which is preliminary data.</text>
</comment>
<accession>A0ABX2F2W1</accession>